<dbReference type="InParanoid" id="A0A0V0QIU6"/>
<accession>A0A0V0QIU6</accession>
<keyword evidence="2" id="KW-0808">Transferase</keyword>
<dbReference type="InterPro" id="IPR000719">
    <property type="entry name" value="Prot_kinase_dom"/>
</dbReference>
<reference evidence="9 10" key="1">
    <citation type="journal article" date="2015" name="Sci. Rep.">
        <title>Genome of the facultative scuticociliatosis pathogen Pseudocohnilembus persalinus provides insight into its virulence through horizontal gene transfer.</title>
        <authorList>
            <person name="Xiong J."/>
            <person name="Wang G."/>
            <person name="Cheng J."/>
            <person name="Tian M."/>
            <person name="Pan X."/>
            <person name="Warren A."/>
            <person name="Jiang C."/>
            <person name="Yuan D."/>
            <person name="Miao W."/>
        </authorList>
    </citation>
    <scope>NUCLEOTIDE SEQUENCE [LARGE SCALE GENOMIC DNA]</scope>
    <source>
        <strain evidence="9">36N120E</strain>
    </source>
</reference>
<organism evidence="9 10">
    <name type="scientific">Pseudocohnilembus persalinus</name>
    <name type="common">Ciliate</name>
    <dbReference type="NCBI Taxonomy" id="266149"/>
    <lineage>
        <taxon>Eukaryota</taxon>
        <taxon>Sar</taxon>
        <taxon>Alveolata</taxon>
        <taxon>Ciliophora</taxon>
        <taxon>Intramacronucleata</taxon>
        <taxon>Oligohymenophorea</taxon>
        <taxon>Scuticociliatia</taxon>
        <taxon>Philasterida</taxon>
        <taxon>Pseudocohnilembidae</taxon>
        <taxon>Pseudocohnilembus</taxon>
    </lineage>
</organism>
<evidence type="ECO:0000256" key="2">
    <source>
        <dbReference type="ARBA" id="ARBA00022679"/>
    </source>
</evidence>
<dbReference type="Proteomes" id="UP000054937">
    <property type="component" value="Unassembled WGS sequence"/>
</dbReference>
<evidence type="ECO:0000259" key="7">
    <source>
        <dbReference type="PROSITE" id="PS50011"/>
    </source>
</evidence>
<evidence type="ECO:0000256" key="6">
    <source>
        <dbReference type="SAM" id="Phobius"/>
    </source>
</evidence>
<dbReference type="AlphaFoldDB" id="A0A0V0QIU6"/>
<gene>
    <name evidence="9" type="ORF">PPERSA_03138</name>
</gene>
<dbReference type="Pfam" id="PF00069">
    <property type="entry name" value="Pkinase"/>
    <property type="match status" value="1"/>
</dbReference>
<dbReference type="SUPFAM" id="SSF56112">
    <property type="entry name" value="Protein kinase-like (PK-like)"/>
    <property type="match status" value="1"/>
</dbReference>
<keyword evidence="6" id="KW-1133">Transmembrane helix</keyword>
<dbReference type="PANTHER" id="PTHR24351">
    <property type="entry name" value="RIBOSOMAL PROTEIN S6 KINASE"/>
    <property type="match status" value="1"/>
</dbReference>
<protein>
    <submittedName>
        <fullName evidence="9">Protein kinase-like domain</fullName>
    </submittedName>
</protein>
<dbReference type="InterPro" id="IPR011009">
    <property type="entry name" value="Kinase-like_dom_sf"/>
</dbReference>
<dbReference type="OrthoDB" id="312598at2759"/>
<keyword evidence="6" id="KW-0472">Membrane</keyword>
<feature type="domain" description="AGC-kinase C-terminal" evidence="8">
    <location>
        <begin position="188"/>
        <end position="268"/>
    </location>
</feature>
<dbReference type="GO" id="GO:0005524">
    <property type="term" value="F:ATP binding"/>
    <property type="evidence" value="ECO:0007669"/>
    <property type="project" value="UniProtKB-KW"/>
</dbReference>
<evidence type="ECO:0000256" key="4">
    <source>
        <dbReference type="ARBA" id="ARBA00022777"/>
    </source>
</evidence>
<keyword evidence="4 9" id="KW-0418">Kinase</keyword>
<comment type="caution">
    <text evidence="9">The sequence shown here is derived from an EMBL/GenBank/DDBJ whole genome shotgun (WGS) entry which is preliminary data.</text>
</comment>
<keyword evidence="3" id="KW-0547">Nucleotide-binding</keyword>
<dbReference type="Gene3D" id="1.10.510.10">
    <property type="entry name" value="Transferase(Phosphotransferase) domain 1"/>
    <property type="match status" value="1"/>
</dbReference>
<evidence type="ECO:0000256" key="5">
    <source>
        <dbReference type="ARBA" id="ARBA00022840"/>
    </source>
</evidence>
<dbReference type="GO" id="GO:0004674">
    <property type="term" value="F:protein serine/threonine kinase activity"/>
    <property type="evidence" value="ECO:0007669"/>
    <property type="project" value="UniProtKB-KW"/>
</dbReference>
<dbReference type="Gene3D" id="3.30.200.20">
    <property type="entry name" value="Phosphorylase Kinase, domain 1"/>
    <property type="match status" value="1"/>
</dbReference>
<keyword evidence="6" id="KW-0812">Transmembrane</keyword>
<dbReference type="OMA" id="MFRMINN"/>
<keyword evidence="5" id="KW-0067">ATP-binding</keyword>
<dbReference type="InterPro" id="IPR000961">
    <property type="entry name" value="AGC-kinase_C"/>
</dbReference>
<feature type="transmembrane region" description="Helical" evidence="6">
    <location>
        <begin position="20"/>
        <end position="37"/>
    </location>
</feature>
<evidence type="ECO:0000256" key="1">
    <source>
        <dbReference type="ARBA" id="ARBA00022527"/>
    </source>
</evidence>
<evidence type="ECO:0000256" key="3">
    <source>
        <dbReference type="ARBA" id="ARBA00022741"/>
    </source>
</evidence>
<keyword evidence="10" id="KW-1185">Reference proteome</keyword>
<dbReference type="PROSITE" id="PS50011">
    <property type="entry name" value="PROTEIN_KINASE_DOM"/>
    <property type="match status" value="1"/>
</dbReference>
<evidence type="ECO:0000313" key="10">
    <source>
        <dbReference type="Proteomes" id="UP000054937"/>
    </source>
</evidence>
<sequence length="294" mass="34456">MGQKIEKATQDEMDQIFRNINKTFLIACLILALGAIHKKNVVNLGLTLEHILIDEKGYPRISNFSQAIILDKNKINLQILNNDLITEFVAPEILQRQQPGIEADFYSLGIIMAYLMSGKKNEEQQQLTRKQLINNILKKNFKNVQQSDLPEGWTDLAGDFVNKLTQKKAQNRLGYYGFEELQGHHWVDNIPWQKIEQRLLVDHYIPKIKKNESFTMFRMINNEISNNQSQAQEQVLPAQAKKLIRRISFQEVFEPYYYSAEQQSDDEDGMCQDDIRSLKSNRVQYHFYIDWIQN</sequence>
<dbReference type="PROSITE" id="PS51285">
    <property type="entry name" value="AGC_KINASE_CTER"/>
    <property type="match status" value="1"/>
</dbReference>
<name>A0A0V0QIU6_PSEPJ</name>
<feature type="domain" description="Protein kinase" evidence="7">
    <location>
        <begin position="1"/>
        <end position="187"/>
    </location>
</feature>
<proteinExistence type="predicted"/>
<evidence type="ECO:0000259" key="8">
    <source>
        <dbReference type="PROSITE" id="PS51285"/>
    </source>
</evidence>
<dbReference type="EMBL" id="LDAU01000158">
    <property type="protein sequence ID" value="KRX02076.1"/>
    <property type="molecule type" value="Genomic_DNA"/>
</dbReference>
<evidence type="ECO:0000313" key="9">
    <source>
        <dbReference type="EMBL" id="KRX02076.1"/>
    </source>
</evidence>
<keyword evidence="1" id="KW-0723">Serine/threonine-protein kinase</keyword>